<keyword evidence="3" id="KW-1185">Reference proteome</keyword>
<feature type="region of interest" description="Disordered" evidence="1">
    <location>
        <begin position="415"/>
        <end position="531"/>
    </location>
</feature>
<dbReference type="SUPFAM" id="SSF54427">
    <property type="entry name" value="NTF2-like"/>
    <property type="match status" value="1"/>
</dbReference>
<accession>A0AAV9G5K3</accession>
<reference evidence="2" key="1">
    <citation type="journal article" date="2023" name="Mol. Phylogenet. Evol.">
        <title>Genome-scale phylogeny and comparative genomics of the fungal order Sordariales.</title>
        <authorList>
            <person name="Hensen N."/>
            <person name="Bonometti L."/>
            <person name="Westerberg I."/>
            <person name="Brannstrom I.O."/>
            <person name="Guillou S."/>
            <person name="Cros-Aarteil S."/>
            <person name="Calhoun S."/>
            <person name="Haridas S."/>
            <person name="Kuo A."/>
            <person name="Mondo S."/>
            <person name="Pangilinan J."/>
            <person name="Riley R."/>
            <person name="LaButti K."/>
            <person name="Andreopoulos B."/>
            <person name="Lipzen A."/>
            <person name="Chen C."/>
            <person name="Yan M."/>
            <person name="Daum C."/>
            <person name="Ng V."/>
            <person name="Clum A."/>
            <person name="Steindorff A."/>
            <person name="Ohm R.A."/>
            <person name="Martin F."/>
            <person name="Silar P."/>
            <person name="Natvig D.O."/>
            <person name="Lalanne C."/>
            <person name="Gautier V."/>
            <person name="Ament-Velasquez S.L."/>
            <person name="Kruys A."/>
            <person name="Hutchinson M.I."/>
            <person name="Powell A.J."/>
            <person name="Barry K."/>
            <person name="Miller A.N."/>
            <person name="Grigoriev I.V."/>
            <person name="Debuchy R."/>
            <person name="Gladieux P."/>
            <person name="Hiltunen Thoren M."/>
            <person name="Johannesson H."/>
        </authorList>
    </citation>
    <scope>NUCLEOTIDE SEQUENCE</scope>
    <source>
        <strain evidence="2">PSN243</strain>
    </source>
</reference>
<name>A0AAV9G5K3_9PEZI</name>
<feature type="compositionally biased region" description="Basic and acidic residues" evidence="1">
    <location>
        <begin position="452"/>
        <end position="465"/>
    </location>
</feature>
<dbReference type="Proteomes" id="UP001321760">
    <property type="component" value="Unassembled WGS sequence"/>
</dbReference>
<proteinExistence type="predicted"/>
<sequence>MNVNIPNVIKTALPEESRNKNVAILKDNWTGPMNHNDPGFLSDDFPRNPPKLYITSEDDDFDETTLAEWQAEGFHVEYLPMGAGGDAYIRTLRTLHQKRKLGPCETFGIIAYGDAASLCLEHYHVLDNNPELKLGCLIAYYPTRIPDPNTRFPSAIRVLVHLPVGEVAIVKQTQMVGIQGKKRLTKLNVDKGIGVGGSLQTGYPCYAYEAPAGFAEHDLDEYDAICAELAWSRSVATARRAFRVDAPSGVEALVETNAHAKFHSRDVKTLMSGYAHHPEVTLVPTLSGAVGNKELEDFYIDYFINSNPPSMSVTLLSRTIGIDRVVDEMYVSFKHTQDMPWILPGVPPTKKRVEVIVVSIVSLKGGKLQHERVYWDQASVLVQVGLLDPAVVPQAARQRGVRQLPVVGRKAARRVFSGGEEDEGEADNELIREWKDGEESEDEEGDEVDGEVDGHVDGEVDREVGESGNENGFENGHEDDGENGVEHDEVDQDGTNGDIESGIGKLSLGEEPKGKANGSHKKHPMVEDALSPEPTTGIAVELLEGPCSSRLAWWAAIVSWLASLTQLRVFTYQLWRSRSVVNAGL</sequence>
<evidence type="ECO:0000256" key="1">
    <source>
        <dbReference type="SAM" id="MobiDB-lite"/>
    </source>
</evidence>
<protein>
    <recommendedName>
        <fullName evidence="4">Dienelactone hydrolase</fullName>
    </recommendedName>
</protein>
<dbReference type="Gene3D" id="3.10.450.50">
    <property type="match status" value="1"/>
</dbReference>
<organism evidence="2 3">
    <name type="scientific">Podospora aff. communis PSN243</name>
    <dbReference type="NCBI Taxonomy" id="3040156"/>
    <lineage>
        <taxon>Eukaryota</taxon>
        <taxon>Fungi</taxon>
        <taxon>Dikarya</taxon>
        <taxon>Ascomycota</taxon>
        <taxon>Pezizomycotina</taxon>
        <taxon>Sordariomycetes</taxon>
        <taxon>Sordariomycetidae</taxon>
        <taxon>Sordariales</taxon>
        <taxon>Podosporaceae</taxon>
        <taxon>Podospora</taxon>
    </lineage>
</organism>
<feature type="compositionally biased region" description="Acidic residues" evidence="1">
    <location>
        <begin position="438"/>
        <end position="451"/>
    </location>
</feature>
<evidence type="ECO:0000313" key="3">
    <source>
        <dbReference type="Proteomes" id="UP001321760"/>
    </source>
</evidence>
<dbReference type="EMBL" id="MU865999">
    <property type="protein sequence ID" value="KAK4443142.1"/>
    <property type="molecule type" value="Genomic_DNA"/>
</dbReference>
<evidence type="ECO:0000313" key="2">
    <source>
        <dbReference type="EMBL" id="KAK4443142.1"/>
    </source>
</evidence>
<dbReference type="InterPro" id="IPR009959">
    <property type="entry name" value="Cyclase_SnoaL-like"/>
</dbReference>
<dbReference type="AlphaFoldDB" id="A0AAV9G5K3"/>
<evidence type="ECO:0008006" key="4">
    <source>
        <dbReference type="Google" id="ProtNLM"/>
    </source>
</evidence>
<comment type="caution">
    <text evidence="2">The sequence shown here is derived from an EMBL/GenBank/DDBJ whole genome shotgun (WGS) entry which is preliminary data.</text>
</comment>
<feature type="compositionally biased region" description="Acidic residues" evidence="1">
    <location>
        <begin position="477"/>
        <end position="492"/>
    </location>
</feature>
<dbReference type="PANTHER" id="PTHR38436:SF3">
    <property type="entry name" value="CARBOXYMETHYLENEBUTENOLIDASE-RELATED"/>
    <property type="match status" value="1"/>
</dbReference>
<dbReference type="PANTHER" id="PTHR38436">
    <property type="entry name" value="POLYKETIDE CYCLASE SNOAL-LIKE DOMAIN"/>
    <property type="match status" value="1"/>
</dbReference>
<reference evidence="2" key="2">
    <citation type="submission" date="2023-05" db="EMBL/GenBank/DDBJ databases">
        <authorList>
            <consortium name="Lawrence Berkeley National Laboratory"/>
            <person name="Steindorff A."/>
            <person name="Hensen N."/>
            <person name="Bonometti L."/>
            <person name="Westerberg I."/>
            <person name="Brannstrom I.O."/>
            <person name="Guillou S."/>
            <person name="Cros-Aarteil S."/>
            <person name="Calhoun S."/>
            <person name="Haridas S."/>
            <person name="Kuo A."/>
            <person name="Mondo S."/>
            <person name="Pangilinan J."/>
            <person name="Riley R."/>
            <person name="Labutti K."/>
            <person name="Andreopoulos B."/>
            <person name="Lipzen A."/>
            <person name="Chen C."/>
            <person name="Yanf M."/>
            <person name="Daum C."/>
            <person name="Ng V."/>
            <person name="Clum A."/>
            <person name="Ohm R."/>
            <person name="Martin F."/>
            <person name="Silar P."/>
            <person name="Natvig D."/>
            <person name="Lalanne C."/>
            <person name="Gautier V."/>
            <person name="Ament-Velasquez S.L."/>
            <person name="Kruys A."/>
            <person name="Hutchinson M.I."/>
            <person name="Powell A.J."/>
            <person name="Barry K."/>
            <person name="Miller A.N."/>
            <person name="Grigoriev I.V."/>
            <person name="Debuchy R."/>
            <person name="Gladieux P."/>
            <person name="Thoren M.H."/>
            <person name="Johannesson H."/>
        </authorList>
    </citation>
    <scope>NUCLEOTIDE SEQUENCE</scope>
    <source>
        <strain evidence="2">PSN243</strain>
    </source>
</reference>
<feature type="compositionally biased region" description="Acidic residues" evidence="1">
    <location>
        <begin position="419"/>
        <end position="428"/>
    </location>
</feature>
<gene>
    <name evidence="2" type="ORF">QBC34DRAFT_213801</name>
</gene>
<dbReference type="GO" id="GO:0030638">
    <property type="term" value="P:polyketide metabolic process"/>
    <property type="evidence" value="ECO:0007669"/>
    <property type="project" value="InterPro"/>
</dbReference>
<dbReference type="InterPro" id="IPR032710">
    <property type="entry name" value="NTF2-like_dom_sf"/>
</dbReference>